<dbReference type="AlphaFoldDB" id="A0A5C3QFM3"/>
<reference evidence="1 2" key="1">
    <citation type="journal article" date="2019" name="Nat. Ecol. Evol.">
        <title>Megaphylogeny resolves global patterns of mushroom evolution.</title>
        <authorList>
            <person name="Varga T."/>
            <person name="Krizsan K."/>
            <person name="Foldi C."/>
            <person name="Dima B."/>
            <person name="Sanchez-Garcia M."/>
            <person name="Sanchez-Ramirez S."/>
            <person name="Szollosi G.J."/>
            <person name="Szarkandi J.G."/>
            <person name="Papp V."/>
            <person name="Albert L."/>
            <person name="Andreopoulos W."/>
            <person name="Angelini C."/>
            <person name="Antonin V."/>
            <person name="Barry K.W."/>
            <person name="Bougher N.L."/>
            <person name="Buchanan P."/>
            <person name="Buyck B."/>
            <person name="Bense V."/>
            <person name="Catcheside P."/>
            <person name="Chovatia M."/>
            <person name="Cooper J."/>
            <person name="Damon W."/>
            <person name="Desjardin D."/>
            <person name="Finy P."/>
            <person name="Geml J."/>
            <person name="Haridas S."/>
            <person name="Hughes K."/>
            <person name="Justo A."/>
            <person name="Karasinski D."/>
            <person name="Kautmanova I."/>
            <person name="Kiss B."/>
            <person name="Kocsube S."/>
            <person name="Kotiranta H."/>
            <person name="LaButti K.M."/>
            <person name="Lechner B.E."/>
            <person name="Liimatainen K."/>
            <person name="Lipzen A."/>
            <person name="Lukacs Z."/>
            <person name="Mihaltcheva S."/>
            <person name="Morgado L.N."/>
            <person name="Niskanen T."/>
            <person name="Noordeloos M.E."/>
            <person name="Ohm R.A."/>
            <person name="Ortiz-Santana B."/>
            <person name="Ovrebo C."/>
            <person name="Racz N."/>
            <person name="Riley R."/>
            <person name="Savchenko A."/>
            <person name="Shiryaev A."/>
            <person name="Soop K."/>
            <person name="Spirin V."/>
            <person name="Szebenyi C."/>
            <person name="Tomsovsky M."/>
            <person name="Tulloss R.E."/>
            <person name="Uehling J."/>
            <person name="Grigoriev I.V."/>
            <person name="Vagvolgyi C."/>
            <person name="Papp T."/>
            <person name="Martin F.M."/>
            <person name="Miettinen O."/>
            <person name="Hibbett D.S."/>
            <person name="Nagy L.G."/>
        </authorList>
    </citation>
    <scope>NUCLEOTIDE SEQUENCE [LARGE SCALE GENOMIC DNA]</scope>
    <source>
        <strain evidence="1 2">CBS 309.79</strain>
    </source>
</reference>
<protein>
    <submittedName>
        <fullName evidence="1">Uncharacterized protein</fullName>
    </submittedName>
</protein>
<dbReference type="Proteomes" id="UP000305067">
    <property type="component" value="Unassembled WGS sequence"/>
</dbReference>
<dbReference type="EMBL" id="ML178829">
    <property type="protein sequence ID" value="TFL00297.1"/>
    <property type="molecule type" value="Genomic_DNA"/>
</dbReference>
<organism evidence="1 2">
    <name type="scientific">Pterulicium gracile</name>
    <dbReference type="NCBI Taxonomy" id="1884261"/>
    <lineage>
        <taxon>Eukaryota</taxon>
        <taxon>Fungi</taxon>
        <taxon>Dikarya</taxon>
        <taxon>Basidiomycota</taxon>
        <taxon>Agaricomycotina</taxon>
        <taxon>Agaricomycetes</taxon>
        <taxon>Agaricomycetidae</taxon>
        <taxon>Agaricales</taxon>
        <taxon>Pleurotineae</taxon>
        <taxon>Pterulaceae</taxon>
        <taxon>Pterulicium</taxon>
    </lineage>
</organism>
<keyword evidence="2" id="KW-1185">Reference proteome</keyword>
<gene>
    <name evidence="1" type="ORF">BDV98DRAFT_583546</name>
</gene>
<proteinExistence type="predicted"/>
<accession>A0A5C3QFM3</accession>
<sequence length="174" mass="19680">MTRASSKRDASVLDMEMRSEEVHTREVLSSEAGRGVVEDQDEVVVKVLAHDTNVRLLYPSPAVKMNGVVEDRDENLLDVSSEKCQDTEYRPRGGIVAGSSEPQVINRLGLVRGILMSRSSKDIGVWTRLARDWGSLLGRMRVWTDFVRWRRSSDDLEAWARGTRGWVLWSGYDG</sequence>
<evidence type="ECO:0000313" key="2">
    <source>
        <dbReference type="Proteomes" id="UP000305067"/>
    </source>
</evidence>
<evidence type="ECO:0000313" key="1">
    <source>
        <dbReference type="EMBL" id="TFL00297.1"/>
    </source>
</evidence>
<name>A0A5C3QFM3_9AGAR</name>